<dbReference type="SUPFAM" id="SSF47473">
    <property type="entry name" value="EF-hand"/>
    <property type="match status" value="1"/>
</dbReference>
<evidence type="ECO:0000313" key="2">
    <source>
        <dbReference type="EMBL" id="MFD2515971.1"/>
    </source>
</evidence>
<comment type="caution">
    <text evidence="2">The sequence shown here is derived from an EMBL/GenBank/DDBJ whole genome shotgun (WGS) entry which is preliminary data.</text>
</comment>
<sequence length="201" mass="22897">MKKSNFNKAGSVLLPWLLAGLISCNPGREAVEDNATLDNIEKEEVDASGGAVVPDNPTIADTMDAGKLYTIFTNTAHFEGWDLDDDGFLSEEEFTSSFYQSWDTDNDNRISQNEWTKAMKDFRVDPADWTAWDTDGDGYLEMAEFETDFSMIGWYDAWDSDNDRQVTDREYTTGVYSLMDTNGDNILDETEYNRYSLYYGN</sequence>
<dbReference type="Gene3D" id="1.10.238.10">
    <property type="entry name" value="EF-hand"/>
    <property type="match status" value="2"/>
</dbReference>
<evidence type="ECO:0000313" key="3">
    <source>
        <dbReference type="Proteomes" id="UP001597544"/>
    </source>
</evidence>
<proteinExistence type="predicted"/>
<accession>A0ABW5IQV7</accession>
<protein>
    <submittedName>
        <fullName evidence="2">EF-hand domain-containing protein</fullName>
    </submittedName>
</protein>
<dbReference type="InterPro" id="IPR018247">
    <property type="entry name" value="EF_Hand_1_Ca_BS"/>
</dbReference>
<evidence type="ECO:0000259" key="1">
    <source>
        <dbReference type="PROSITE" id="PS50222"/>
    </source>
</evidence>
<dbReference type="EMBL" id="JBHULU010000027">
    <property type="protein sequence ID" value="MFD2515971.1"/>
    <property type="molecule type" value="Genomic_DNA"/>
</dbReference>
<dbReference type="Pfam" id="PF13202">
    <property type="entry name" value="EF-hand_5"/>
    <property type="match status" value="2"/>
</dbReference>
<gene>
    <name evidence="2" type="ORF">ACFSRY_19015</name>
</gene>
<dbReference type="PROSITE" id="PS51257">
    <property type="entry name" value="PROKAR_LIPOPROTEIN"/>
    <property type="match status" value="1"/>
</dbReference>
<dbReference type="PROSITE" id="PS00018">
    <property type="entry name" value="EF_HAND_1"/>
    <property type="match status" value="3"/>
</dbReference>
<dbReference type="InterPro" id="IPR011992">
    <property type="entry name" value="EF-hand-dom_pair"/>
</dbReference>
<organism evidence="2 3">
    <name type="scientific">Pontibacter locisalis</name>
    <dbReference type="NCBI Taxonomy" id="1719035"/>
    <lineage>
        <taxon>Bacteria</taxon>
        <taxon>Pseudomonadati</taxon>
        <taxon>Bacteroidota</taxon>
        <taxon>Cytophagia</taxon>
        <taxon>Cytophagales</taxon>
        <taxon>Hymenobacteraceae</taxon>
        <taxon>Pontibacter</taxon>
    </lineage>
</organism>
<dbReference type="Proteomes" id="UP001597544">
    <property type="component" value="Unassembled WGS sequence"/>
</dbReference>
<keyword evidence="3" id="KW-1185">Reference proteome</keyword>
<dbReference type="PROSITE" id="PS50222">
    <property type="entry name" value="EF_HAND_2"/>
    <property type="match status" value="1"/>
</dbReference>
<reference evidence="3" key="1">
    <citation type="journal article" date="2019" name="Int. J. Syst. Evol. Microbiol.">
        <title>The Global Catalogue of Microorganisms (GCM) 10K type strain sequencing project: providing services to taxonomists for standard genome sequencing and annotation.</title>
        <authorList>
            <consortium name="The Broad Institute Genomics Platform"/>
            <consortium name="The Broad Institute Genome Sequencing Center for Infectious Disease"/>
            <person name="Wu L."/>
            <person name="Ma J."/>
        </authorList>
    </citation>
    <scope>NUCLEOTIDE SEQUENCE [LARGE SCALE GENOMIC DNA]</scope>
    <source>
        <strain evidence="3">KCTC 42498</strain>
    </source>
</reference>
<dbReference type="InterPro" id="IPR002048">
    <property type="entry name" value="EF_hand_dom"/>
</dbReference>
<name>A0ABW5IQV7_9BACT</name>
<dbReference type="RefSeq" id="WP_377511850.1">
    <property type="nucleotide sequence ID" value="NZ_JBHULU010000027.1"/>
</dbReference>
<feature type="domain" description="EF-hand" evidence="1">
    <location>
        <begin position="90"/>
        <end position="125"/>
    </location>
</feature>